<sequence length="94" mass="10361">MSARHLMLQSDSRGSAWGLASVVVTLAAFPLAYHFLPAAALPLLAFALGYQAYRQHRRQLRRPDDSTAWGPLMPMLLAVVAEVALLILVSKFWA</sequence>
<feature type="transmembrane region" description="Helical" evidence="1">
    <location>
        <begin position="74"/>
        <end position="93"/>
    </location>
</feature>
<dbReference type="EMBL" id="JAGQDG010000008">
    <property type="protein sequence ID" value="MBQ0937390.1"/>
    <property type="molecule type" value="Genomic_DNA"/>
</dbReference>
<evidence type="ECO:0008006" key="4">
    <source>
        <dbReference type="Google" id="ProtNLM"/>
    </source>
</evidence>
<name>A0ABS5E1U9_9BURK</name>
<dbReference type="RefSeq" id="WP_210810925.1">
    <property type="nucleotide sequence ID" value="NZ_JAGQDG010000008.1"/>
</dbReference>
<protein>
    <recommendedName>
        <fullName evidence="4">DUF202 domain-containing protein</fullName>
    </recommendedName>
</protein>
<dbReference type="Proteomes" id="UP000672097">
    <property type="component" value="Unassembled WGS sequence"/>
</dbReference>
<keyword evidence="1" id="KW-0812">Transmembrane</keyword>
<keyword evidence="3" id="KW-1185">Reference proteome</keyword>
<gene>
    <name evidence="2" type="ORF">KAK11_18845</name>
</gene>
<feature type="transmembrane region" description="Helical" evidence="1">
    <location>
        <begin position="35"/>
        <end position="53"/>
    </location>
</feature>
<comment type="caution">
    <text evidence="2">The sequence shown here is derived from an EMBL/GenBank/DDBJ whole genome shotgun (WGS) entry which is preliminary data.</text>
</comment>
<evidence type="ECO:0000313" key="2">
    <source>
        <dbReference type="EMBL" id="MBQ0937390.1"/>
    </source>
</evidence>
<keyword evidence="1" id="KW-0472">Membrane</keyword>
<organism evidence="2 3">
    <name type="scientific">Ideonella paludis</name>
    <dbReference type="NCBI Taxonomy" id="1233411"/>
    <lineage>
        <taxon>Bacteria</taxon>
        <taxon>Pseudomonadati</taxon>
        <taxon>Pseudomonadota</taxon>
        <taxon>Betaproteobacteria</taxon>
        <taxon>Burkholderiales</taxon>
        <taxon>Sphaerotilaceae</taxon>
        <taxon>Ideonella</taxon>
    </lineage>
</organism>
<keyword evidence="1" id="KW-1133">Transmembrane helix</keyword>
<evidence type="ECO:0000256" key="1">
    <source>
        <dbReference type="SAM" id="Phobius"/>
    </source>
</evidence>
<reference evidence="2 3" key="1">
    <citation type="submission" date="2021-04" db="EMBL/GenBank/DDBJ databases">
        <title>The genome sequence of type strain Ideonella paludis KCTC 32238.</title>
        <authorList>
            <person name="Liu Y."/>
        </authorList>
    </citation>
    <scope>NUCLEOTIDE SEQUENCE [LARGE SCALE GENOMIC DNA]</scope>
    <source>
        <strain evidence="2 3">KCTC 32238</strain>
    </source>
</reference>
<proteinExistence type="predicted"/>
<accession>A0ABS5E1U9</accession>
<evidence type="ECO:0000313" key="3">
    <source>
        <dbReference type="Proteomes" id="UP000672097"/>
    </source>
</evidence>